<dbReference type="Pfam" id="PF00583">
    <property type="entry name" value="Acetyltransf_1"/>
    <property type="match status" value="1"/>
</dbReference>
<keyword evidence="3" id="KW-1185">Reference proteome</keyword>
<dbReference type="AlphaFoldDB" id="A0AAD4PVZ9"/>
<dbReference type="InterPro" id="IPR016181">
    <property type="entry name" value="Acyl_CoA_acyltransferase"/>
</dbReference>
<dbReference type="PANTHER" id="PTHR43617:SF34">
    <property type="entry name" value="PUTATIVE-RELATED"/>
    <property type="match status" value="1"/>
</dbReference>
<dbReference type="GeneID" id="70250680"/>
<feature type="domain" description="N-acetyltransferase" evidence="1">
    <location>
        <begin position="188"/>
        <end position="333"/>
    </location>
</feature>
<reference evidence="2" key="1">
    <citation type="submission" date="2021-12" db="EMBL/GenBank/DDBJ databases">
        <title>Convergent genome expansion in fungi linked to evolution of root-endophyte symbiosis.</title>
        <authorList>
            <consortium name="DOE Joint Genome Institute"/>
            <person name="Ke Y.-H."/>
            <person name="Bonito G."/>
            <person name="Liao H.-L."/>
            <person name="Looney B."/>
            <person name="Rojas-Flechas A."/>
            <person name="Nash J."/>
            <person name="Hameed K."/>
            <person name="Schadt C."/>
            <person name="Martin F."/>
            <person name="Crous P.W."/>
            <person name="Miettinen O."/>
            <person name="Magnuson J.K."/>
            <person name="Labbe J."/>
            <person name="Jacobson D."/>
            <person name="Doktycz M.J."/>
            <person name="Veneault-Fourrey C."/>
            <person name="Kuo A."/>
            <person name="Mondo S."/>
            <person name="Calhoun S."/>
            <person name="Riley R."/>
            <person name="Ohm R."/>
            <person name="LaButti K."/>
            <person name="Andreopoulos B."/>
            <person name="Pangilinan J."/>
            <person name="Nolan M."/>
            <person name="Tritt A."/>
            <person name="Clum A."/>
            <person name="Lipzen A."/>
            <person name="Daum C."/>
            <person name="Barry K."/>
            <person name="Grigoriev I.V."/>
            <person name="Vilgalys R."/>
        </authorList>
    </citation>
    <scope>NUCLEOTIDE SEQUENCE</scope>
    <source>
        <strain evidence="2">PMI_201</strain>
    </source>
</reference>
<organism evidence="2 3">
    <name type="scientific">Talaromyces proteolyticus</name>
    <dbReference type="NCBI Taxonomy" id="1131652"/>
    <lineage>
        <taxon>Eukaryota</taxon>
        <taxon>Fungi</taxon>
        <taxon>Dikarya</taxon>
        <taxon>Ascomycota</taxon>
        <taxon>Pezizomycotina</taxon>
        <taxon>Eurotiomycetes</taxon>
        <taxon>Eurotiomycetidae</taxon>
        <taxon>Eurotiales</taxon>
        <taxon>Trichocomaceae</taxon>
        <taxon>Talaromyces</taxon>
        <taxon>Talaromyces sect. Bacilispori</taxon>
    </lineage>
</organism>
<dbReference type="RefSeq" id="XP_046072006.1">
    <property type="nucleotide sequence ID" value="XM_046220393.1"/>
</dbReference>
<dbReference type="InterPro" id="IPR050276">
    <property type="entry name" value="MshD_Acetyltransferase"/>
</dbReference>
<dbReference type="Gene3D" id="3.40.630.30">
    <property type="match status" value="2"/>
</dbReference>
<dbReference type="EMBL" id="JAJTJA010000006">
    <property type="protein sequence ID" value="KAH8697305.1"/>
    <property type="molecule type" value="Genomic_DNA"/>
</dbReference>
<evidence type="ECO:0000313" key="3">
    <source>
        <dbReference type="Proteomes" id="UP001201262"/>
    </source>
</evidence>
<dbReference type="PANTHER" id="PTHR43617">
    <property type="entry name" value="L-AMINO ACID N-ACETYLTRANSFERASE"/>
    <property type="match status" value="1"/>
</dbReference>
<dbReference type="SUPFAM" id="SSF55729">
    <property type="entry name" value="Acyl-CoA N-acyltransferases (Nat)"/>
    <property type="match status" value="1"/>
</dbReference>
<dbReference type="InterPro" id="IPR000182">
    <property type="entry name" value="GNAT_dom"/>
</dbReference>
<protein>
    <submittedName>
        <fullName evidence="2">Acyl-CoA N-acyltransferase</fullName>
    </submittedName>
</protein>
<proteinExistence type="predicted"/>
<evidence type="ECO:0000313" key="2">
    <source>
        <dbReference type="EMBL" id="KAH8697305.1"/>
    </source>
</evidence>
<dbReference type="Proteomes" id="UP001201262">
    <property type="component" value="Unassembled WGS sequence"/>
</dbReference>
<name>A0AAD4PVZ9_9EURO</name>
<dbReference type="PROSITE" id="PS51186">
    <property type="entry name" value="GNAT"/>
    <property type="match status" value="1"/>
</dbReference>
<dbReference type="CDD" id="cd04301">
    <property type="entry name" value="NAT_SF"/>
    <property type="match status" value="2"/>
</dbReference>
<evidence type="ECO:0000259" key="1">
    <source>
        <dbReference type="PROSITE" id="PS51186"/>
    </source>
</evidence>
<comment type="caution">
    <text evidence="2">The sequence shown here is derived from an EMBL/GenBank/DDBJ whole genome shotgun (WGS) entry which is preliminary data.</text>
</comment>
<sequence>MTIENESKMELPRIEHDIRHITNSMSDEDFEKIWQMWQTIFPKWPIERQRMEILLRQVPVPGQHYIHEKGFCLSFLADGAQGKIAAVGVLREYRGKGLGTAFIKKAQDGLRIAARANGEGELKSLEIGSQTPRFWPQVPMDFPSEVKDFFLRRGFHKSTKPIIRDFYKDIRGDVAPPKVLERVSKMNFRFSPWSPELYEECITKQRATFSWFKGYEVLAAYNQHHEVMVAFDPDTNTQIGWTLMCSHSAILTNIYAFMPLMPSKEKTGLIAAVGVDESARGKGVGLALMVKAIENMRERGIEGVFIDSVVIQGFYERLGFKPCWEYESFVWPS</sequence>
<gene>
    <name evidence="2" type="ORF">BGW36DRAFT_427271</name>
</gene>
<dbReference type="GO" id="GO:0016747">
    <property type="term" value="F:acyltransferase activity, transferring groups other than amino-acyl groups"/>
    <property type="evidence" value="ECO:0007669"/>
    <property type="project" value="InterPro"/>
</dbReference>
<accession>A0AAD4PVZ9</accession>